<keyword evidence="2 6" id="KW-0698">rRNA processing</keyword>
<comment type="caution">
    <text evidence="7">The sequence shown here is derived from an EMBL/GenBank/DDBJ whole genome shotgun (WGS) entry which is preliminary data.</text>
</comment>
<dbReference type="InterPro" id="IPR029063">
    <property type="entry name" value="SAM-dependent_MTases_sf"/>
</dbReference>
<dbReference type="Pfam" id="PF02527">
    <property type="entry name" value="GidB"/>
    <property type="match status" value="1"/>
</dbReference>
<organism evidence="7 8">
    <name type="scientific">Actinobaculum massiliense ACS-171-V-Col2</name>
    <dbReference type="NCBI Taxonomy" id="883066"/>
    <lineage>
        <taxon>Bacteria</taxon>
        <taxon>Bacillati</taxon>
        <taxon>Actinomycetota</taxon>
        <taxon>Actinomycetes</taxon>
        <taxon>Actinomycetales</taxon>
        <taxon>Actinomycetaceae</taxon>
        <taxon>Actinobaculum</taxon>
    </lineage>
</organism>
<proteinExistence type="inferred from homology"/>
<accession>K9EDZ5</accession>
<feature type="binding site" evidence="6">
    <location>
        <begin position="113"/>
        <end position="114"/>
    </location>
    <ligand>
        <name>S-adenosyl-L-methionine</name>
        <dbReference type="ChEBI" id="CHEBI:59789"/>
    </ligand>
</feature>
<evidence type="ECO:0000256" key="6">
    <source>
        <dbReference type="HAMAP-Rule" id="MF_00074"/>
    </source>
</evidence>
<reference evidence="7 8" key="1">
    <citation type="submission" date="2012-09" db="EMBL/GenBank/DDBJ databases">
        <title>The Genome Sequence of Actinobaculum massiliae ACS-171-V-COL2.</title>
        <authorList>
            <consortium name="The Broad Institute Genome Sequencing Platform"/>
            <person name="Earl A."/>
            <person name="Ward D."/>
            <person name="Feldgarden M."/>
            <person name="Gevers D."/>
            <person name="Saerens B."/>
            <person name="Vaneechoutte M."/>
            <person name="Walker B."/>
            <person name="Young S.K."/>
            <person name="Zeng Q."/>
            <person name="Gargeya S."/>
            <person name="Fitzgerald M."/>
            <person name="Haas B."/>
            <person name="Abouelleil A."/>
            <person name="Alvarado L."/>
            <person name="Arachchi H.M."/>
            <person name="Berlin A."/>
            <person name="Chapman S.B."/>
            <person name="Goldberg J."/>
            <person name="Griggs A."/>
            <person name="Gujja S."/>
            <person name="Hansen M."/>
            <person name="Howarth C."/>
            <person name="Imamovic A."/>
            <person name="Larimer J."/>
            <person name="McCowen C."/>
            <person name="Montmayeur A."/>
            <person name="Murphy C."/>
            <person name="Neiman D."/>
            <person name="Pearson M."/>
            <person name="Priest M."/>
            <person name="Roberts A."/>
            <person name="Saif S."/>
            <person name="Shea T."/>
            <person name="Sisk P."/>
            <person name="Sykes S."/>
            <person name="Wortman J."/>
            <person name="Nusbaum C."/>
            <person name="Birren B."/>
        </authorList>
    </citation>
    <scope>NUCLEOTIDE SEQUENCE [LARGE SCALE GENOMIC DNA]</scope>
    <source>
        <strain evidence="8">ACS-171-V-Col2</strain>
    </source>
</reference>
<comment type="caution">
    <text evidence="6">Lacks conserved residue(s) required for the propagation of feature annotation.</text>
</comment>
<dbReference type="STRING" id="202789.GCA_001457435_01342"/>
<keyword evidence="8" id="KW-1185">Reference proteome</keyword>
<dbReference type="EC" id="2.1.1.-" evidence="6"/>
<dbReference type="SUPFAM" id="SSF53335">
    <property type="entry name" value="S-adenosyl-L-methionine-dependent methyltransferases"/>
    <property type="match status" value="1"/>
</dbReference>
<dbReference type="PATRIC" id="fig|883066.3.peg.812"/>
<keyword evidence="5 6" id="KW-0949">S-adenosyl-L-methionine</keyword>
<dbReference type="eggNOG" id="COG0357">
    <property type="taxonomic scope" value="Bacteria"/>
</dbReference>
<dbReference type="HOGENOM" id="CLU_065341_5_0_11"/>
<keyword evidence="4 6" id="KW-0808">Transferase</keyword>
<dbReference type="NCBIfam" id="TIGR00138">
    <property type="entry name" value="rsmG_gidB"/>
    <property type="match status" value="1"/>
</dbReference>
<dbReference type="PANTHER" id="PTHR31760">
    <property type="entry name" value="S-ADENOSYL-L-METHIONINE-DEPENDENT METHYLTRANSFERASES SUPERFAMILY PROTEIN"/>
    <property type="match status" value="1"/>
</dbReference>
<dbReference type="CDD" id="cd02440">
    <property type="entry name" value="AdoMet_MTases"/>
    <property type="match status" value="1"/>
</dbReference>
<dbReference type="RefSeq" id="WP_007000990.1">
    <property type="nucleotide sequence ID" value="NZ_JH992955.1"/>
</dbReference>
<evidence type="ECO:0000256" key="4">
    <source>
        <dbReference type="ARBA" id="ARBA00022679"/>
    </source>
</evidence>
<dbReference type="InterPro" id="IPR003682">
    <property type="entry name" value="rRNA_ssu_MeTfrase_G"/>
</dbReference>
<dbReference type="PIRSF" id="PIRSF003078">
    <property type="entry name" value="GidB"/>
    <property type="match status" value="1"/>
</dbReference>
<evidence type="ECO:0000313" key="8">
    <source>
        <dbReference type="Proteomes" id="UP000009888"/>
    </source>
</evidence>
<dbReference type="GO" id="GO:0070043">
    <property type="term" value="F:rRNA (guanine-N7-)-methyltransferase activity"/>
    <property type="evidence" value="ECO:0007669"/>
    <property type="project" value="UniProtKB-UniRule"/>
</dbReference>
<feature type="binding site" evidence="6">
    <location>
        <position position="62"/>
    </location>
    <ligand>
        <name>S-adenosyl-L-methionine</name>
        <dbReference type="ChEBI" id="CHEBI:59789"/>
    </ligand>
</feature>
<evidence type="ECO:0000256" key="3">
    <source>
        <dbReference type="ARBA" id="ARBA00022603"/>
    </source>
</evidence>
<feature type="binding site" evidence="6">
    <location>
        <position position="128"/>
    </location>
    <ligand>
        <name>S-adenosyl-L-methionine</name>
        <dbReference type="ChEBI" id="CHEBI:59789"/>
    </ligand>
</feature>
<keyword evidence="1 6" id="KW-0963">Cytoplasm</keyword>
<dbReference type="HAMAP" id="MF_00074">
    <property type="entry name" value="16SrRNA_methyltr_G"/>
    <property type="match status" value="1"/>
</dbReference>
<dbReference type="Proteomes" id="UP000009888">
    <property type="component" value="Unassembled WGS sequence"/>
</dbReference>
<gene>
    <name evidence="6" type="primary">rsmG</name>
    <name evidence="7" type="ORF">HMPREF9233_00784</name>
</gene>
<feature type="binding site" evidence="6">
    <location>
        <position position="67"/>
    </location>
    <ligand>
        <name>S-adenosyl-L-methionine</name>
        <dbReference type="ChEBI" id="CHEBI:59789"/>
    </ligand>
</feature>
<comment type="similarity">
    <text evidence="6">Belongs to the methyltransferase superfamily. RNA methyltransferase RsmG family.</text>
</comment>
<comment type="subcellular location">
    <subcellularLocation>
        <location evidence="6">Cytoplasm</location>
    </subcellularLocation>
</comment>
<protein>
    <recommendedName>
        <fullName evidence="6">Ribosomal RNA small subunit methyltransferase G</fullName>
        <ecNumber evidence="6">2.1.1.-</ecNumber>
    </recommendedName>
    <alternativeName>
        <fullName evidence="6">16S rRNA 7-methylguanosine methyltransferase</fullName>
        <shortName evidence="6">16S rRNA m7G methyltransferase</shortName>
    </alternativeName>
</protein>
<evidence type="ECO:0000256" key="5">
    <source>
        <dbReference type="ARBA" id="ARBA00022691"/>
    </source>
</evidence>
<keyword evidence="3 6" id="KW-0489">Methyltransferase</keyword>
<dbReference type="EMBL" id="AGWL01000003">
    <property type="protein sequence ID" value="EKU95419.1"/>
    <property type="molecule type" value="Genomic_DNA"/>
</dbReference>
<dbReference type="GO" id="GO:0005829">
    <property type="term" value="C:cytosol"/>
    <property type="evidence" value="ECO:0007669"/>
    <property type="project" value="TreeGrafter"/>
</dbReference>
<comment type="function">
    <text evidence="6">Specifically methylates the N7 position of guanine in position 518 of 16S rRNA.</text>
</comment>
<dbReference type="AlphaFoldDB" id="K9EDZ5"/>
<name>K9EDZ5_9ACTO</name>
<evidence type="ECO:0000256" key="2">
    <source>
        <dbReference type="ARBA" id="ARBA00022552"/>
    </source>
</evidence>
<evidence type="ECO:0000313" key="7">
    <source>
        <dbReference type="EMBL" id="EKU95419.1"/>
    </source>
</evidence>
<dbReference type="Gene3D" id="3.40.50.150">
    <property type="entry name" value="Vaccinia Virus protein VP39"/>
    <property type="match status" value="1"/>
</dbReference>
<dbReference type="PANTHER" id="PTHR31760:SF0">
    <property type="entry name" value="S-ADENOSYL-L-METHIONINE-DEPENDENT METHYLTRANSFERASES SUPERFAMILY PROTEIN"/>
    <property type="match status" value="1"/>
</dbReference>
<sequence length="200" mass="22187">MEHFGEEAWLKLLAFSAMLTEQGETRGLIGPRELERLWDRHLLNSTVLEEFIPERASIADVGSGAGFPGTVLAILRPDSKVTLIDSMQRRTDWLTDVKDELDLDNVTVRHARAEDLIGEVSFDIVTARAVAALKKLVGWTLPLVKPGGSLLALKGARAEIEIDEAAGQLKKRGAEWADIYVRTPYASAESTRIVEVRKRK</sequence>
<evidence type="ECO:0000256" key="1">
    <source>
        <dbReference type="ARBA" id="ARBA00022490"/>
    </source>
</evidence>